<protein>
    <submittedName>
        <fullName evidence="2">Uncharacterized protein</fullName>
    </submittedName>
</protein>
<keyword evidence="3" id="KW-1185">Reference proteome</keyword>
<accession>A0A974NG03</accession>
<dbReference type="RefSeq" id="WP_201093551.1">
    <property type="nucleotide sequence ID" value="NZ_CP067393.1"/>
</dbReference>
<dbReference type="KEGG" id="eaz:JHT90_02160"/>
<dbReference type="Proteomes" id="UP000595278">
    <property type="component" value="Chromosome"/>
</dbReference>
<feature type="region of interest" description="Disordered" evidence="1">
    <location>
        <begin position="312"/>
        <end position="335"/>
    </location>
</feature>
<proteinExistence type="predicted"/>
<feature type="compositionally biased region" description="Low complexity" evidence="1">
    <location>
        <begin position="312"/>
        <end position="321"/>
    </location>
</feature>
<dbReference type="NCBIfam" id="NF040582">
    <property type="entry name" value="STY4528_fam"/>
    <property type="match status" value="1"/>
</dbReference>
<reference evidence="2 3" key="1">
    <citation type="submission" date="2021-01" db="EMBL/GenBank/DDBJ databases">
        <title>Entomomonas sp. F2A isolated from a house cricket (Acheta domesticus).</title>
        <authorList>
            <person name="Spergser J."/>
            <person name="Busse H.-J."/>
        </authorList>
    </citation>
    <scope>NUCLEOTIDE SEQUENCE [LARGE SCALE GENOMIC DNA]</scope>
    <source>
        <strain evidence="2 3">F2A</strain>
    </source>
</reference>
<feature type="region of interest" description="Disordered" evidence="1">
    <location>
        <begin position="179"/>
        <end position="201"/>
    </location>
</feature>
<evidence type="ECO:0000256" key="1">
    <source>
        <dbReference type="SAM" id="MobiDB-lite"/>
    </source>
</evidence>
<dbReference type="InterPro" id="IPR047749">
    <property type="entry name" value="STY4528-like"/>
</dbReference>
<name>A0A974NG03_9GAMM</name>
<dbReference type="EMBL" id="CP067393">
    <property type="protein sequence ID" value="QQP86081.1"/>
    <property type="molecule type" value="Genomic_DNA"/>
</dbReference>
<sequence>MMSTDSYIFDGKGYESVPRALLLDNRLTPIERNAWQVLRMLLEADGVTSLATYEQLQPYLTTSPLTGKASTETVARALTILRLTGWLSLTSKRRHDKGMIQGNVYLLHDEPLSIYERLQTDADYLILLSNATTHQSKTIQKVAEYTLNELINDTHVAERKLPTRLEVLTERLRQYEAGAKKLSTTSNTKDGDKDLLRNNKQPYTKSKASLKSCDSNSLRHQKYISSSKDKNILLQGLRDNLKLPARFLAMSTAQQDSGLLALSTLEPVQQQQVLDEWQQRCEQQAIRNPAAYLHGIIQKALQGELNLLRSSQHSVSTQSQSNIQSESTASKGVESKLRTSEYIATPAPVVSCAKPTDRMQAQHYLKEIKQMLKSASHTKS</sequence>
<evidence type="ECO:0000313" key="3">
    <source>
        <dbReference type="Proteomes" id="UP000595278"/>
    </source>
</evidence>
<organism evidence="2 3">
    <name type="scientific">Entomomonas asaccharolytica</name>
    <dbReference type="NCBI Taxonomy" id="2785331"/>
    <lineage>
        <taxon>Bacteria</taxon>
        <taxon>Pseudomonadati</taxon>
        <taxon>Pseudomonadota</taxon>
        <taxon>Gammaproteobacteria</taxon>
        <taxon>Pseudomonadales</taxon>
        <taxon>Pseudomonadaceae</taxon>
        <taxon>Entomomonas</taxon>
    </lineage>
</organism>
<evidence type="ECO:0000313" key="2">
    <source>
        <dbReference type="EMBL" id="QQP86081.1"/>
    </source>
</evidence>
<gene>
    <name evidence="2" type="ORF">JHT90_02160</name>
</gene>
<dbReference type="AlphaFoldDB" id="A0A974NG03"/>